<name>A0AAP0HUN5_9MAGN</name>
<organism evidence="1 2">
    <name type="scientific">Stephania japonica</name>
    <dbReference type="NCBI Taxonomy" id="461633"/>
    <lineage>
        <taxon>Eukaryota</taxon>
        <taxon>Viridiplantae</taxon>
        <taxon>Streptophyta</taxon>
        <taxon>Embryophyta</taxon>
        <taxon>Tracheophyta</taxon>
        <taxon>Spermatophyta</taxon>
        <taxon>Magnoliopsida</taxon>
        <taxon>Ranunculales</taxon>
        <taxon>Menispermaceae</taxon>
        <taxon>Menispermoideae</taxon>
        <taxon>Cissampelideae</taxon>
        <taxon>Stephania</taxon>
    </lineage>
</organism>
<protein>
    <submittedName>
        <fullName evidence="1">Uncharacterized protein</fullName>
    </submittedName>
</protein>
<comment type="caution">
    <text evidence="1">The sequence shown here is derived from an EMBL/GenBank/DDBJ whole genome shotgun (WGS) entry which is preliminary data.</text>
</comment>
<evidence type="ECO:0000313" key="2">
    <source>
        <dbReference type="Proteomes" id="UP001417504"/>
    </source>
</evidence>
<keyword evidence="2" id="KW-1185">Reference proteome</keyword>
<accession>A0AAP0HUN5</accession>
<dbReference type="Proteomes" id="UP001417504">
    <property type="component" value="Unassembled WGS sequence"/>
</dbReference>
<sequence>MYFFLLYIQGFNTKQMALGRPISIYMLLSWVFMTSQNDLWLSRLPCTSPNFLYCLEVNCRDRV</sequence>
<dbReference type="EMBL" id="JBBNAE010000009">
    <property type="protein sequence ID" value="KAK9097231.1"/>
    <property type="molecule type" value="Genomic_DNA"/>
</dbReference>
<proteinExistence type="predicted"/>
<dbReference type="AlphaFoldDB" id="A0AAP0HUN5"/>
<reference evidence="1 2" key="1">
    <citation type="submission" date="2024-01" db="EMBL/GenBank/DDBJ databases">
        <title>Genome assemblies of Stephania.</title>
        <authorList>
            <person name="Yang L."/>
        </authorList>
    </citation>
    <scope>NUCLEOTIDE SEQUENCE [LARGE SCALE GENOMIC DNA]</scope>
    <source>
        <strain evidence="1">QJT</strain>
        <tissue evidence="1">Leaf</tissue>
    </source>
</reference>
<evidence type="ECO:0000313" key="1">
    <source>
        <dbReference type="EMBL" id="KAK9097231.1"/>
    </source>
</evidence>
<gene>
    <name evidence="1" type="ORF">Sjap_022728</name>
</gene>